<dbReference type="KEGG" id="pfy:PFICI_10392"/>
<evidence type="ECO:0000313" key="2">
    <source>
        <dbReference type="Proteomes" id="UP000030651"/>
    </source>
</evidence>
<dbReference type="eggNOG" id="ENOG502TF2G">
    <property type="taxonomic scope" value="Eukaryota"/>
</dbReference>
<keyword evidence="2" id="KW-1185">Reference proteome</keyword>
<accession>W3WWV7</accession>
<dbReference type="Proteomes" id="UP000030651">
    <property type="component" value="Unassembled WGS sequence"/>
</dbReference>
<dbReference type="GeneID" id="19275405"/>
<dbReference type="HOGENOM" id="CLU_2386898_0_0_1"/>
<evidence type="ECO:0000313" key="1">
    <source>
        <dbReference type="EMBL" id="ETS78330.1"/>
    </source>
</evidence>
<dbReference type="RefSeq" id="XP_007837164.1">
    <property type="nucleotide sequence ID" value="XM_007838973.1"/>
</dbReference>
<name>W3WWV7_PESFW</name>
<proteinExistence type="predicted"/>
<reference evidence="2" key="1">
    <citation type="journal article" date="2015" name="BMC Genomics">
        <title>Genomic and transcriptomic analysis of the endophytic fungus Pestalotiopsis fici reveals its lifestyle and high potential for synthesis of natural products.</title>
        <authorList>
            <person name="Wang X."/>
            <person name="Zhang X."/>
            <person name="Liu L."/>
            <person name="Xiang M."/>
            <person name="Wang W."/>
            <person name="Sun X."/>
            <person name="Che Y."/>
            <person name="Guo L."/>
            <person name="Liu G."/>
            <person name="Guo L."/>
            <person name="Wang C."/>
            <person name="Yin W.B."/>
            <person name="Stadler M."/>
            <person name="Zhang X."/>
            <person name="Liu X."/>
        </authorList>
    </citation>
    <scope>NUCLEOTIDE SEQUENCE [LARGE SCALE GENOMIC DNA]</scope>
    <source>
        <strain evidence="2">W106-1 / CGMCC3.15140</strain>
    </source>
</reference>
<protein>
    <submittedName>
        <fullName evidence="1">Uncharacterized protein</fullName>
    </submittedName>
</protein>
<dbReference type="EMBL" id="KI912115">
    <property type="protein sequence ID" value="ETS78330.1"/>
    <property type="molecule type" value="Genomic_DNA"/>
</dbReference>
<dbReference type="AlphaFoldDB" id="W3WWV7"/>
<sequence>MSQADQTTATTKPTDSAVVDPNVMSWLRLWHERLAHANLRACVVLGRNGDAGEIPEGLPKGPEDKFDGLQPYLDALNCDACREVYGNPSGPSSW</sequence>
<gene>
    <name evidence="1" type="ORF">PFICI_10392</name>
</gene>
<organism evidence="1 2">
    <name type="scientific">Pestalotiopsis fici (strain W106-1 / CGMCC3.15140)</name>
    <dbReference type="NCBI Taxonomy" id="1229662"/>
    <lineage>
        <taxon>Eukaryota</taxon>
        <taxon>Fungi</taxon>
        <taxon>Dikarya</taxon>
        <taxon>Ascomycota</taxon>
        <taxon>Pezizomycotina</taxon>
        <taxon>Sordariomycetes</taxon>
        <taxon>Xylariomycetidae</taxon>
        <taxon>Amphisphaeriales</taxon>
        <taxon>Sporocadaceae</taxon>
        <taxon>Pestalotiopsis</taxon>
    </lineage>
</organism>
<dbReference type="InParanoid" id="W3WWV7"/>
<dbReference type="OrthoDB" id="4658295at2759"/>